<dbReference type="EMBL" id="JAMXHT010000001">
    <property type="protein sequence ID" value="MCO5396753.1"/>
    <property type="molecule type" value="Genomic_DNA"/>
</dbReference>
<accession>A0ABT1AEL2</accession>
<evidence type="ECO:0000313" key="3">
    <source>
        <dbReference type="Proteomes" id="UP001162811"/>
    </source>
</evidence>
<dbReference type="Proteomes" id="UP001162811">
    <property type="component" value="Unassembled WGS sequence"/>
</dbReference>
<feature type="transmembrane region" description="Helical" evidence="1">
    <location>
        <begin position="21"/>
        <end position="41"/>
    </location>
</feature>
<protein>
    <recommendedName>
        <fullName evidence="4">Transmembrane protein</fullName>
    </recommendedName>
</protein>
<dbReference type="RefSeq" id="WP_252675785.1">
    <property type="nucleotide sequence ID" value="NZ_JAMXHT010000001.1"/>
</dbReference>
<keyword evidence="1" id="KW-1133">Transmembrane helix</keyword>
<evidence type="ECO:0008006" key="4">
    <source>
        <dbReference type="Google" id="ProtNLM"/>
    </source>
</evidence>
<keyword evidence="1" id="KW-0812">Transmembrane</keyword>
<reference evidence="2" key="1">
    <citation type="submission" date="2022-06" db="EMBL/GenBank/DDBJ databases">
        <authorList>
            <person name="Lu C.-H."/>
        </authorList>
    </citation>
    <scope>NUCLEOTIDE SEQUENCE</scope>
    <source>
        <strain evidence="2">21MJYT02-11</strain>
    </source>
</reference>
<reference evidence="2" key="2">
    <citation type="journal article" date="2023" name="Front. Microbiol.">
        <title>Ralstonia chuxiongensis sp. nov., Ralstonia mojiangensis sp. nov., and Ralstonia soli sp. nov., isolated from tobacco fields, are three novel species in the family Burkholderiaceae.</title>
        <authorList>
            <person name="Lu C.H."/>
            <person name="Zhang Y.Y."/>
            <person name="Jiang N."/>
            <person name="Chen W."/>
            <person name="Shao X."/>
            <person name="Zhao Z.M."/>
            <person name="Lu W.L."/>
            <person name="Hu X."/>
            <person name="Xi Y.X."/>
            <person name="Zou S.Y."/>
            <person name="Wei Q.J."/>
            <person name="Lin Z.L."/>
            <person name="Gong L."/>
            <person name="Gai X.T."/>
            <person name="Zhang L.Q."/>
            <person name="Li J.Y."/>
            <person name="Jin Y."/>
            <person name="Xia Z.Y."/>
        </authorList>
    </citation>
    <scope>NUCLEOTIDE SEQUENCE</scope>
    <source>
        <strain evidence="2">21MJYT02-11</strain>
    </source>
</reference>
<evidence type="ECO:0000256" key="1">
    <source>
        <dbReference type="SAM" id="Phobius"/>
    </source>
</evidence>
<evidence type="ECO:0000313" key="2">
    <source>
        <dbReference type="EMBL" id="MCO5396753.1"/>
    </source>
</evidence>
<name>A0ABT1AEL2_9RALS</name>
<comment type="caution">
    <text evidence="2">The sequence shown here is derived from an EMBL/GenBank/DDBJ whole genome shotgun (WGS) entry which is preliminary data.</text>
</comment>
<gene>
    <name evidence="2" type="ORF">NG900_00945</name>
</gene>
<keyword evidence="3" id="KW-1185">Reference proteome</keyword>
<sequence>MKPHIQHSHHMYGAGKPHYGSRYYLGVAVGLVAIGLLYLAWSAWLAR</sequence>
<organism evidence="2 3">
    <name type="scientific">Ralstonia soli</name>
    <dbReference type="NCBI Taxonomy" id="2953896"/>
    <lineage>
        <taxon>Bacteria</taxon>
        <taxon>Pseudomonadati</taxon>
        <taxon>Pseudomonadota</taxon>
        <taxon>Betaproteobacteria</taxon>
        <taxon>Burkholderiales</taxon>
        <taxon>Burkholderiaceae</taxon>
        <taxon>Ralstonia</taxon>
    </lineage>
</organism>
<keyword evidence="1" id="KW-0472">Membrane</keyword>
<proteinExistence type="predicted"/>